<dbReference type="InterPro" id="IPR050534">
    <property type="entry name" value="Coronavir_polyprotein_1ab"/>
</dbReference>
<sequence>MKKGTTDAEGARKEDTKTAAARGPLSLLEARDVVSYWSLLELFEPADWSVRRGEFVDFERWRVPSMPNEATAFATPSNTAETDGVRRAAVAGAEHSGDAIGHLLTLAFETKEITFNRPMLRPQPGSAIERPLPFFTVYLGILPKARLYAHMLRLLDAAESGLGTSALNAPDLGFDAVGEDPSLRGETYLAAFHISPWGKIVSESFSVSGYVGALNLALRRMRLIEKLRRSGEAGRKEAAALRSTPVFDVATALKRCEKLSKAFETRVSSLFHTIACGTSHIAEHVFDKKAFTLTLRDPQPLAQRVAQPFLEHAARGVAGYIGYTGPIDAALRVVFHRPDHTFSVDDIVRLGSFYLGDLARISVALEESGTSPCGAPLAERLARAAQTAGEAADRAATTSPAGAPGAPGTEVETLSGAVGDALEFDRPPAHKDEGDKRASPGNPARISKLSAPLSRLLLHGIDAGIARADLLEKPAALAELLDPVRLPSGRWPSPVSHHLYVAQQAAVNAILALGEVSPEDMPGASEEKLESFGPIASVNGPPGTGKSWLLRDVIAEVVVRKARRIAALSASKEIFDFDHPLEFELGADRQFAVMPVKRSVARDSLIVVASNNNAAIRNITDELPSSFALERAFLSDAGQSAAAAPGTSGSAGKARFAYWQSCARAMKRAGLPKRRLSETGSLFGESPDALLENVWGLISVTLGRKSNRLRFVRTVLKGREPGVYSDKKRESELALEIASAKAALEKRGKGPEAAWLEAKKRFEDLDRAVAARRAAIAAQAALDNGRPAVYATPLAAAPVQHKTSLWVDEDFEALRSSLFLAALALSKATVVAQSSYFLSNFKAIAEYIESGMPPLTKGRPQAIWDVIALLVPVISTTLASAASMFAVCGPGTIGWLLLDEASQAMPQAAAGILNRARRAVILGDPRQLMPVVTMPERLCEYLRRRLPSVDARWSPHVSSLQSLADNTMPVGAAIRDTVTGEAVWTGLPLRTHRRCASPMFDVANALAYANQMVQMTPRVDAAKALPSLWLDVNVAPRDAAARKAAFLVRGVRVERQMPDAKIVPEEMAVLRSTLVSLLKRPAMAGGSIFVVSPFRSIADMAARVIDDVRRTQIAPAAMRADTVHAFQGQEADAVIFVLGTEKGARGRRQRHWAANPTNLLNVGVTRARRAIVVIGCVEDWRAEPAFAILAERLRIRGAVLGESDRIFAAQR</sequence>
<dbReference type="Proteomes" id="UP000715095">
    <property type="component" value="Unassembled WGS sequence"/>
</dbReference>
<name>A0ABS2DRR3_9BURK</name>
<evidence type="ECO:0000256" key="4">
    <source>
        <dbReference type="ARBA" id="ARBA00022806"/>
    </source>
</evidence>
<comment type="similarity">
    <text evidence="1">Belongs to the DNA2/NAM7 helicase family.</text>
</comment>
<dbReference type="EMBL" id="JACJJC010000007">
    <property type="protein sequence ID" value="MBM6703989.1"/>
    <property type="molecule type" value="Genomic_DNA"/>
</dbReference>
<dbReference type="PANTHER" id="PTHR43788">
    <property type="entry name" value="DNA2/NAM7 HELICASE FAMILY MEMBER"/>
    <property type="match status" value="1"/>
</dbReference>
<feature type="domain" description="DNA2/NAM7 helicase-like C-terminal" evidence="8">
    <location>
        <begin position="989"/>
        <end position="1176"/>
    </location>
</feature>
<feature type="region of interest" description="Disordered" evidence="6">
    <location>
        <begin position="384"/>
        <end position="445"/>
    </location>
</feature>
<protein>
    <submittedName>
        <fullName evidence="9">DNA2/NAM7 family helicase</fullName>
    </submittedName>
</protein>
<gene>
    <name evidence="9" type="ORF">H6A60_05755</name>
</gene>
<organism evidence="9 10">
    <name type="scientific">Sutterella massiliensis</name>
    <dbReference type="NCBI Taxonomy" id="1816689"/>
    <lineage>
        <taxon>Bacteria</taxon>
        <taxon>Pseudomonadati</taxon>
        <taxon>Pseudomonadota</taxon>
        <taxon>Betaproteobacteria</taxon>
        <taxon>Burkholderiales</taxon>
        <taxon>Sutterellaceae</taxon>
        <taxon>Sutterella</taxon>
    </lineage>
</organism>
<evidence type="ECO:0000259" key="7">
    <source>
        <dbReference type="Pfam" id="PF13086"/>
    </source>
</evidence>
<keyword evidence="5" id="KW-0067">ATP-binding</keyword>
<dbReference type="Pfam" id="PF13087">
    <property type="entry name" value="AAA_12"/>
    <property type="match status" value="1"/>
</dbReference>
<dbReference type="PANTHER" id="PTHR43788:SF8">
    <property type="entry name" value="DNA-BINDING PROTEIN SMUBP-2"/>
    <property type="match status" value="1"/>
</dbReference>
<dbReference type="RefSeq" id="WP_205102457.1">
    <property type="nucleotide sequence ID" value="NZ_JACJJC010000007.1"/>
</dbReference>
<evidence type="ECO:0000259" key="8">
    <source>
        <dbReference type="Pfam" id="PF13087"/>
    </source>
</evidence>
<keyword evidence="4 9" id="KW-0347">Helicase</keyword>
<evidence type="ECO:0000256" key="2">
    <source>
        <dbReference type="ARBA" id="ARBA00022741"/>
    </source>
</evidence>
<feature type="compositionally biased region" description="Low complexity" evidence="6">
    <location>
        <begin position="395"/>
        <end position="409"/>
    </location>
</feature>
<keyword evidence="10" id="KW-1185">Reference proteome</keyword>
<evidence type="ECO:0000256" key="5">
    <source>
        <dbReference type="ARBA" id="ARBA00022840"/>
    </source>
</evidence>
<reference evidence="9 10" key="1">
    <citation type="journal article" date="2021" name="Sci. Rep.">
        <title>The distribution of antibiotic resistance genes in chicken gut microbiota commensals.</title>
        <authorList>
            <person name="Juricova H."/>
            <person name="Matiasovicova J."/>
            <person name="Kubasova T."/>
            <person name="Cejkova D."/>
            <person name="Rychlik I."/>
        </authorList>
    </citation>
    <scope>NUCLEOTIDE SEQUENCE [LARGE SCALE GENOMIC DNA]</scope>
    <source>
        <strain evidence="9 10">An829</strain>
    </source>
</reference>
<feature type="compositionally biased region" description="Basic and acidic residues" evidence="6">
    <location>
        <begin position="423"/>
        <end position="438"/>
    </location>
</feature>
<dbReference type="SUPFAM" id="SSF52540">
    <property type="entry name" value="P-loop containing nucleoside triphosphate hydrolases"/>
    <property type="match status" value="1"/>
</dbReference>
<evidence type="ECO:0000256" key="1">
    <source>
        <dbReference type="ARBA" id="ARBA00007913"/>
    </source>
</evidence>
<evidence type="ECO:0000256" key="6">
    <source>
        <dbReference type="SAM" id="MobiDB-lite"/>
    </source>
</evidence>
<evidence type="ECO:0000256" key="3">
    <source>
        <dbReference type="ARBA" id="ARBA00022801"/>
    </source>
</evidence>
<dbReference type="InterPro" id="IPR027417">
    <property type="entry name" value="P-loop_NTPase"/>
</dbReference>
<proteinExistence type="inferred from homology"/>
<dbReference type="Pfam" id="PF13086">
    <property type="entry name" value="AAA_11"/>
    <property type="match status" value="1"/>
</dbReference>
<accession>A0ABS2DRR3</accession>
<evidence type="ECO:0000313" key="10">
    <source>
        <dbReference type="Proteomes" id="UP000715095"/>
    </source>
</evidence>
<dbReference type="InterPro" id="IPR041679">
    <property type="entry name" value="DNA2/NAM7-like_C"/>
</dbReference>
<dbReference type="InterPro" id="IPR041677">
    <property type="entry name" value="DNA2/NAM7_AAA_11"/>
</dbReference>
<feature type="domain" description="DNA2/NAM7 helicase helicase" evidence="7">
    <location>
        <begin position="872"/>
        <end position="932"/>
    </location>
</feature>
<evidence type="ECO:0000313" key="9">
    <source>
        <dbReference type="EMBL" id="MBM6703989.1"/>
    </source>
</evidence>
<dbReference type="Gene3D" id="3.40.50.300">
    <property type="entry name" value="P-loop containing nucleotide triphosphate hydrolases"/>
    <property type="match status" value="2"/>
</dbReference>
<keyword evidence="2" id="KW-0547">Nucleotide-binding</keyword>
<comment type="caution">
    <text evidence="9">The sequence shown here is derived from an EMBL/GenBank/DDBJ whole genome shotgun (WGS) entry which is preliminary data.</text>
</comment>
<dbReference type="GO" id="GO:0004386">
    <property type="term" value="F:helicase activity"/>
    <property type="evidence" value="ECO:0007669"/>
    <property type="project" value="UniProtKB-KW"/>
</dbReference>
<keyword evidence="3" id="KW-0378">Hydrolase</keyword>